<dbReference type="Pfam" id="PF05378">
    <property type="entry name" value="Hydant_A_N"/>
    <property type="match status" value="1"/>
</dbReference>
<name>A0A415DW83_9FIRM</name>
<dbReference type="InterPro" id="IPR008040">
    <property type="entry name" value="Hydant_A_N"/>
</dbReference>
<organism evidence="3 4">
    <name type="scientific">Emergencia timonensis</name>
    <dbReference type="NCBI Taxonomy" id="1776384"/>
    <lineage>
        <taxon>Bacteria</taxon>
        <taxon>Bacillati</taxon>
        <taxon>Bacillota</taxon>
        <taxon>Clostridia</taxon>
        <taxon>Peptostreptococcales</taxon>
        <taxon>Anaerovoracaceae</taxon>
        <taxon>Emergencia</taxon>
    </lineage>
</organism>
<protein>
    <submittedName>
        <fullName evidence="3">Hydantoinase/oxoprolinase family protein</fullName>
    </submittedName>
</protein>
<keyword evidence="4" id="KW-1185">Reference proteome</keyword>
<dbReference type="InterPro" id="IPR043129">
    <property type="entry name" value="ATPase_NBD"/>
</dbReference>
<accession>A0A415DW83</accession>
<dbReference type="OrthoDB" id="9768323at2"/>
<dbReference type="Pfam" id="PF01968">
    <property type="entry name" value="Hydantoinase_A"/>
    <property type="match status" value="1"/>
</dbReference>
<evidence type="ECO:0000313" key="3">
    <source>
        <dbReference type="EMBL" id="RHJ84721.1"/>
    </source>
</evidence>
<sequence length="663" mass="72009">MKENKIKTPGIIGIDAGGTYTDLAFISSEDWSVQARVKTPTNHDDMVKTIEEGLDLILENIDAAAICSFNLATTLATNAIVENKLRKAALILIGYNETIVKNAVADGALHADGLFLVGGGHNQRGEEKESLNEEQMRKKIAEIPDNVEAVAISSFFSVRNPSHENRAAEILQELRPDLYISCGHELSTDLDAIKRATTTMMNAGLIPIVMELLASVEDVCNRKGIQVPITIVRGDGTIVGAPWAKMHPVEMVLSGPAASACGARFLALADADERGTFIVDIGGTTTDIIRLDGKGKPVLLEEGAIVAGHKTLVKAIDICTFGLGGDSRIIYDDAQTLTMGYRRVRSLCSLAHEHPHIIEELKMLLQKGHHGEPLFLIRGSGDTEDAFEAKILANLEDGPHAIEVLLFGENTLWLKHRQIERMEEKGLIQYASFTPTDALHVLGLLEKWNQKASILGARLIAPYGRSANDVALYVRNLVVNTIGRELLKQSLAMKGFALLTGGEGQRLIDAALRDEGNVSRQIQLMLDKALVGAGAPSWAFIPFVGESLHEAAILPDHADVAGAVGAAVGSFSLVYSVQIMPLKESDRFRVHYPLGIADFSALEEAVDYACEFMNPWLTDRALNAGAVNPRINTQRYDKTASINGIGGEIYLYTRLTFEVTDFS</sequence>
<dbReference type="EMBL" id="QRMS01000006">
    <property type="protein sequence ID" value="RHJ84721.1"/>
    <property type="molecule type" value="Genomic_DNA"/>
</dbReference>
<evidence type="ECO:0000313" key="4">
    <source>
        <dbReference type="Proteomes" id="UP000284841"/>
    </source>
</evidence>
<evidence type="ECO:0000259" key="1">
    <source>
        <dbReference type="Pfam" id="PF01968"/>
    </source>
</evidence>
<proteinExistence type="predicted"/>
<feature type="domain" description="Hydantoinase A/oxoprolinase" evidence="1">
    <location>
        <begin position="195"/>
        <end position="344"/>
    </location>
</feature>
<dbReference type="InterPro" id="IPR045079">
    <property type="entry name" value="Oxoprolinase-like"/>
</dbReference>
<dbReference type="AlphaFoldDB" id="A0A415DW83"/>
<feature type="domain" description="Hydantoinase/oxoprolinase N-terminal" evidence="2">
    <location>
        <begin position="12"/>
        <end position="173"/>
    </location>
</feature>
<dbReference type="RefSeq" id="WP_118336506.1">
    <property type="nucleotide sequence ID" value="NZ_AP025567.1"/>
</dbReference>
<dbReference type="STRING" id="1776384.GCA_900086585_01278"/>
<dbReference type="PANTHER" id="PTHR11365:SF2">
    <property type="entry name" value="5-OXOPROLINASE"/>
    <property type="match status" value="1"/>
</dbReference>
<dbReference type="SUPFAM" id="SSF53067">
    <property type="entry name" value="Actin-like ATPase domain"/>
    <property type="match status" value="1"/>
</dbReference>
<dbReference type="GO" id="GO:0006749">
    <property type="term" value="P:glutathione metabolic process"/>
    <property type="evidence" value="ECO:0007669"/>
    <property type="project" value="TreeGrafter"/>
</dbReference>
<dbReference type="InterPro" id="IPR002821">
    <property type="entry name" value="Hydantoinase_A"/>
</dbReference>
<gene>
    <name evidence="3" type="ORF">DW099_17275</name>
</gene>
<comment type="caution">
    <text evidence="3">The sequence shown here is derived from an EMBL/GenBank/DDBJ whole genome shotgun (WGS) entry which is preliminary data.</text>
</comment>
<dbReference type="GO" id="GO:0017168">
    <property type="term" value="F:5-oxoprolinase (ATP-hydrolyzing) activity"/>
    <property type="evidence" value="ECO:0007669"/>
    <property type="project" value="TreeGrafter"/>
</dbReference>
<dbReference type="GO" id="GO:0005829">
    <property type="term" value="C:cytosol"/>
    <property type="evidence" value="ECO:0007669"/>
    <property type="project" value="TreeGrafter"/>
</dbReference>
<reference evidence="3 4" key="1">
    <citation type="submission" date="2018-08" db="EMBL/GenBank/DDBJ databases">
        <title>A genome reference for cultivated species of the human gut microbiota.</title>
        <authorList>
            <person name="Zou Y."/>
            <person name="Xue W."/>
            <person name="Luo G."/>
        </authorList>
    </citation>
    <scope>NUCLEOTIDE SEQUENCE [LARGE SCALE GENOMIC DNA]</scope>
    <source>
        <strain evidence="3 4">AM07-24</strain>
    </source>
</reference>
<dbReference type="PANTHER" id="PTHR11365">
    <property type="entry name" value="5-OXOPROLINASE RELATED"/>
    <property type="match status" value="1"/>
</dbReference>
<evidence type="ECO:0000259" key="2">
    <source>
        <dbReference type="Pfam" id="PF05378"/>
    </source>
</evidence>
<dbReference type="Proteomes" id="UP000284841">
    <property type="component" value="Unassembled WGS sequence"/>
</dbReference>